<feature type="transmembrane region" description="Helical" evidence="11">
    <location>
        <begin position="170"/>
        <end position="196"/>
    </location>
</feature>
<dbReference type="InterPro" id="IPR040690">
    <property type="entry name" value="FtsX_ECD"/>
</dbReference>
<sequence length="299" mass="33183">MKFNGFRHLREGSKGLVRNGWMTFASVSAVTVTLLLVGIFAMVMFNVNKISDNVEKDVEIQVFVEREADQAKIDSVGSKLEQMPGVASVRYSSKEDELNRFKEQLGEGSQAYQSVEKDNPLHDRYIVKATSPNETETIANTVKKMENIDSVEYGEDYVEKMFNFLEGVRVGGIILIVGLTFMAMFLISNTIKVTIFSRRREIEIMRLVGAKNGFIRAPFFVEGLLMGVLGALIPIAVVYFGYEVTYNALQPQLVSLNASIFNLIPPGELSVQVALILLALGAFIGVWGSTTSLGRFLKV</sequence>
<dbReference type="InterPro" id="IPR058204">
    <property type="entry name" value="FtsX_firmicutes-type"/>
</dbReference>
<dbReference type="AlphaFoldDB" id="A0A653IA35"/>
<dbReference type="PIRSF" id="PIRSF003097">
    <property type="entry name" value="FtsX"/>
    <property type="match status" value="1"/>
</dbReference>
<evidence type="ECO:0000256" key="4">
    <source>
        <dbReference type="ARBA" id="ARBA00022475"/>
    </source>
</evidence>
<evidence type="ECO:0000256" key="7">
    <source>
        <dbReference type="ARBA" id="ARBA00022989"/>
    </source>
</evidence>
<evidence type="ECO:0000256" key="1">
    <source>
        <dbReference type="ARBA" id="ARBA00004651"/>
    </source>
</evidence>
<dbReference type="Pfam" id="PF02687">
    <property type="entry name" value="FtsX"/>
    <property type="match status" value="1"/>
</dbReference>
<reference evidence="14 15" key="1">
    <citation type="submission" date="2019-10" db="EMBL/GenBank/DDBJ databases">
        <authorList>
            <person name="Karimi E."/>
        </authorList>
    </citation>
    <scope>NUCLEOTIDE SEQUENCE [LARGE SCALE GENOMIC DNA]</scope>
    <source>
        <strain evidence="14">Exiguobacterium sp. 9Y</strain>
    </source>
</reference>
<dbReference type="PANTHER" id="PTHR47755:SF1">
    <property type="entry name" value="CELL DIVISION PROTEIN FTSX"/>
    <property type="match status" value="1"/>
</dbReference>
<keyword evidence="9 10" id="KW-0131">Cell cycle</keyword>
<protein>
    <recommendedName>
        <fullName evidence="3 10">Cell division protein FtsX</fullName>
    </recommendedName>
</protein>
<evidence type="ECO:0000256" key="9">
    <source>
        <dbReference type="ARBA" id="ARBA00023306"/>
    </source>
</evidence>
<evidence type="ECO:0000256" key="10">
    <source>
        <dbReference type="PIRNR" id="PIRNR003097"/>
    </source>
</evidence>
<dbReference type="EMBL" id="CABWKQ010000020">
    <property type="protein sequence ID" value="VWX35945.1"/>
    <property type="molecule type" value="Genomic_DNA"/>
</dbReference>
<keyword evidence="5 10" id="KW-0132">Cell division</keyword>
<evidence type="ECO:0000313" key="14">
    <source>
        <dbReference type="EMBL" id="VWX35945.1"/>
    </source>
</evidence>
<proteinExistence type="inferred from homology"/>
<evidence type="ECO:0000313" key="15">
    <source>
        <dbReference type="Proteomes" id="UP000439752"/>
    </source>
</evidence>
<keyword evidence="4 10" id="KW-1003">Cell membrane</keyword>
<dbReference type="InterPro" id="IPR004513">
    <property type="entry name" value="FtsX"/>
</dbReference>
<evidence type="ECO:0000256" key="8">
    <source>
        <dbReference type="ARBA" id="ARBA00023136"/>
    </source>
</evidence>
<dbReference type="GO" id="GO:0005886">
    <property type="term" value="C:plasma membrane"/>
    <property type="evidence" value="ECO:0007669"/>
    <property type="project" value="UniProtKB-SubCell"/>
</dbReference>
<feature type="transmembrane region" description="Helical" evidence="11">
    <location>
        <begin position="21"/>
        <end position="45"/>
    </location>
</feature>
<evidence type="ECO:0000256" key="11">
    <source>
        <dbReference type="SAM" id="Phobius"/>
    </source>
</evidence>
<dbReference type="Gene3D" id="3.30.70.3040">
    <property type="match status" value="1"/>
</dbReference>
<keyword evidence="8 10" id="KW-0472">Membrane</keyword>
<keyword evidence="6 11" id="KW-0812">Transmembrane</keyword>
<evidence type="ECO:0000256" key="2">
    <source>
        <dbReference type="ARBA" id="ARBA00007379"/>
    </source>
</evidence>
<comment type="function">
    <text evidence="10">Part of the ABC transporter FtsEX involved in asymmetric cellular division facilitating the initiation of sporulation.</text>
</comment>
<dbReference type="Proteomes" id="UP000439752">
    <property type="component" value="Unassembled WGS sequence"/>
</dbReference>
<dbReference type="InterPro" id="IPR003838">
    <property type="entry name" value="ABC3_permease_C"/>
</dbReference>
<dbReference type="GO" id="GO:0051301">
    <property type="term" value="P:cell division"/>
    <property type="evidence" value="ECO:0007669"/>
    <property type="project" value="UniProtKB-KW"/>
</dbReference>
<feature type="domain" description="FtsX extracellular" evidence="13">
    <location>
        <begin position="58"/>
        <end position="151"/>
    </location>
</feature>
<evidence type="ECO:0000259" key="13">
    <source>
        <dbReference type="Pfam" id="PF18075"/>
    </source>
</evidence>
<keyword evidence="7 11" id="KW-1133">Transmembrane helix</keyword>
<feature type="domain" description="ABC3 transporter permease C-terminal" evidence="12">
    <location>
        <begin position="173"/>
        <end position="294"/>
    </location>
</feature>
<gene>
    <name evidence="14" type="primary">ftsX</name>
    <name evidence="14" type="ORF">EXIGUO9Y_270057</name>
</gene>
<dbReference type="RefSeq" id="WP_159173399.1">
    <property type="nucleotide sequence ID" value="NZ_LR732312.1"/>
</dbReference>
<evidence type="ECO:0000256" key="3">
    <source>
        <dbReference type="ARBA" id="ARBA00021907"/>
    </source>
</evidence>
<evidence type="ECO:0000256" key="6">
    <source>
        <dbReference type="ARBA" id="ARBA00022692"/>
    </source>
</evidence>
<organism evidence="14 15">
    <name type="scientific">Exiguobacterium oxidotolerans</name>
    <dbReference type="NCBI Taxonomy" id="223958"/>
    <lineage>
        <taxon>Bacteria</taxon>
        <taxon>Bacillati</taxon>
        <taxon>Bacillota</taxon>
        <taxon>Bacilli</taxon>
        <taxon>Bacillales</taxon>
        <taxon>Bacillales Family XII. Incertae Sedis</taxon>
        <taxon>Exiguobacterium</taxon>
    </lineage>
</organism>
<feature type="transmembrane region" description="Helical" evidence="11">
    <location>
        <begin position="269"/>
        <end position="288"/>
    </location>
</feature>
<keyword evidence="15" id="KW-1185">Reference proteome</keyword>
<evidence type="ECO:0000256" key="5">
    <source>
        <dbReference type="ARBA" id="ARBA00022618"/>
    </source>
</evidence>
<name>A0A653IA35_9BACL</name>
<comment type="subcellular location">
    <subcellularLocation>
        <location evidence="1">Cell membrane</location>
        <topology evidence="1">Multi-pass membrane protein</topology>
    </subcellularLocation>
</comment>
<dbReference type="NCBIfam" id="NF038347">
    <property type="entry name" value="FtsX_Gpos"/>
    <property type="match status" value="1"/>
</dbReference>
<accession>A0A653IA35</accession>
<dbReference type="Pfam" id="PF18075">
    <property type="entry name" value="FtsX_ECD"/>
    <property type="match status" value="1"/>
</dbReference>
<comment type="similarity">
    <text evidence="2 10">Belongs to the ABC-4 integral membrane protein family. FtsX subfamily.</text>
</comment>
<dbReference type="PANTHER" id="PTHR47755">
    <property type="entry name" value="CELL DIVISION PROTEIN FTSX"/>
    <property type="match status" value="1"/>
</dbReference>
<evidence type="ECO:0000259" key="12">
    <source>
        <dbReference type="Pfam" id="PF02687"/>
    </source>
</evidence>
<feature type="transmembrane region" description="Helical" evidence="11">
    <location>
        <begin position="217"/>
        <end position="242"/>
    </location>
</feature>